<organism evidence="15 16">
    <name type="scientific">Drosophila yakuba</name>
    <name type="common">Fruit fly</name>
    <dbReference type="NCBI Taxonomy" id="7245"/>
    <lineage>
        <taxon>Eukaryota</taxon>
        <taxon>Metazoa</taxon>
        <taxon>Ecdysozoa</taxon>
        <taxon>Arthropoda</taxon>
        <taxon>Hexapoda</taxon>
        <taxon>Insecta</taxon>
        <taxon>Pterygota</taxon>
        <taxon>Neoptera</taxon>
        <taxon>Endopterygota</taxon>
        <taxon>Diptera</taxon>
        <taxon>Brachycera</taxon>
        <taxon>Muscomorpha</taxon>
        <taxon>Ephydroidea</taxon>
        <taxon>Drosophilidae</taxon>
        <taxon>Drosophila</taxon>
        <taxon>Sophophora</taxon>
    </lineage>
</organism>
<dbReference type="PROSITE" id="PS50240">
    <property type="entry name" value="TRYPSIN_DOM"/>
    <property type="match status" value="1"/>
</dbReference>
<dbReference type="HOGENOM" id="CLU_006842_7_1_1"/>
<keyword evidence="6 12" id="KW-0378">Hydrolase</keyword>
<dbReference type="PANTHER" id="PTHR24276:SF91">
    <property type="entry name" value="AT26814P-RELATED"/>
    <property type="match status" value="1"/>
</dbReference>
<dbReference type="OrthoDB" id="10059102at2759"/>
<name>B4P6I8_DROYA</name>
<dbReference type="PANTHER" id="PTHR24276">
    <property type="entry name" value="POLYSERASE-RELATED"/>
    <property type="match status" value="1"/>
</dbReference>
<dbReference type="EC" id="3.4.21.4" evidence="11"/>
<evidence type="ECO:0000256" key="8">
    <source>
        <dbReference type="ARBA" id="ARBA00023145"/>
    </source>
</evidence>
<evidence type="ECO:0000256" key="6">
    <source>
        <dbReference type="ARBA" id="ARBA00022801"/>
    </source>
</evidence>
<accession>B4P6I8</accession>
<evidence type="ECO:0000256" key="11">
    <source>
        <dbReference type="ARBA" id="ARBA00038868"/>
    </source>
</evidence>
<feature type="signal peptide" evidence="13">
    <location>
        <begin position="1"/>
        <end position="21"/>
    </location>
</feature>
<feature type="chain" id="PRO_5006458742" description="trypsin" evidence="13">
    <location>
        <begin position="22"/>
        <end position="261"/>
    </location>
</feature>
<feature type="domain" description="Peptidase S1" evidence="14">
    <location>
        <begin position="36"/>
        <end position="259"/>
    </location>
</feature>
<dbReference type="CDD" id="cd00190">
    <property type="entry name" value="Tryp_SPc"/>
    <property type="match status" value="1"/>
</dbReference>
<dbReference type="PROSITE" id="PS00135">
    <property type="entry name" value="TRYPSIN_SER"/>
    <property type="match status" value="1"/>
</dbReference>
<dbReference type="EMBL" id="CM000158">
    <property type="protein sequence ID" value="EDW90940.2"/>
    <property type="molecule type" value="Genomic_DNA"/>
</dbReference>
<dbReference type="GO" id="GO:0006508">
    <property type="term" value="P:proteolysis"/>
    <property type="evidence" value="ECO:0007669"/>
    <property type="project" value="UniProtKB-KW"/>
</dbReference>
<keyword evidence="3" id="KW-0964">Secreted</keyword>
<reference evidence="15 16" key="1">
    <citation type="journal article" date="2007" name="Nature">
        <title>Evolution of genes and genomes on the Drosophila phylogeny.</title>
        <authorList>
            <consortium name="Drosophila 12 Genomes Consortium"/>
            <person name="Clark A.G."/>
            <person name="Eisen M.B."/>
            <person name="Smith D.R."/>
            <person name="Bergman C.M."/>
            <person name="Oliver B."/>
            <person name="Markow T.A."/>
            <person name="Kaufman T.C."/>
            <person name="Kellis M."/>
            <person name="Gelbart W."/>
            <person name="Iyer V.N."/>
            <person name="Pollard D.A."/>
            <person name="Sackton T.B."/>
            <person name="Larracuente A.M."/>
            <person name="Singh N.D."/>
            <person name="Abad J.P."/>
            <person name="Abt D.N."/>
            <person name="Adryan B."/>
            <person name="Aguade M."/>
            <person name="Akashi H."/>
            <person name="Anderson W.W."/>
            <person name="Aquadro C.F."/>
            <person name="Ardell D.H."/>
            <person name="Arguello R."/>
            <person name="Artieri C.G."/>
            <person name="Barbash D.A."/>
            <person name="Barker D."/>
            <person name="Barsanti P."/>
            <person name="Batterham P."/>
            <person name="Batzoglou S."/>
            <person name="Begun D."/>
            <person name="Bhutkar A."/>
            <person name="Blanco E."/>
            <person name="Bosak S.A."/>
            <person name="Bradley R.K."/>
            <person name="Brand A.D."/>
            <person name="Brent M.R."/>
            <person name="Brooks A.N."/>
            <person name="Brown R.H."/>
            <person name="Butlin R.K."/>
            <person name="Caggese C."/>
            <person name="Calvi B.R."/>
            <person name="Bernardo de Carvalho A."/>
            <person name="Caspi A."/>
            <person name="Castrezana S."/>
            <person name="Celniker S.E."/>
            <person name="Chang J.L."/>
            <person name="Chapple C."/>
            <person name="Chatterji S."/>
            <person name="Chinwalla A."/>
            <person name="Civetta A."/>
            <person name="Clifton S.W."/>
            <person name="Comeron J.M."/>
            <person name="Costello J.C."/>
            <person name="Coyne J.A."/>
            <person name="Daub J."/>
            <person name="David R.G."/>
            <person name="Delcher A.L."/>
            <person name="Delehaunty K."/>
            <person name="Do C.B."/>
            <person name="Ebling H."/>
            <person name="Edwards K."/>
            <person name="Eickbush T."/>
            <person name="Evans J.D."/>
            <person name="Filipski A."/>
            <person name="Findeiss S."/>
            <person name="Freyhult E."/>
            <person name="Fulton L."/>
            <person name="Fulton R."/>
            <person name="Garcia A.C."/>
            <person name="Gardiner A."/>
            <person name="Garfield D.A."/>
            <person name="Garvin B.E."/>
            <person name="Gibson G."/>
            <person name="Gilbert D."/>
            <person name="Gnerre S."/>
            <person name="Godfrey J."/>
            <person name="Good R."/>
            <person name="Gotea V."/>
            <person name="Gravely B."/>
            <person name="Greenberg A.J."/>
            <person name="Griffiths-Jones S."/>
            <person name="Gross S."/>
            <person name="Guigo R."/>
            <person name="Gustafson E.A."/>
            <person name="Haerty W."/>
            <person name="Hahn M.W."/>
            <person name="Halligan D.L."/>
            <person name="Halpern A.L."/>
            <person name="Halter G.M."/>
            <person name="Han M.V."/>
            <person name="Heger A."/>
            <person name="Hillier L."/>
            <person name="Hinrichs A.S."/>
            <person name="Holmes I."/>
            <person name="Hoskins R.A."/>
            <person name="Hubisz M.J."/>
            <person name="Hultmark D."/>
            <person name="Huntley M.A."/>
            <person name="Jaffe D.B."/>
            <person name="Jagadeeshan S."/>
            <person name="Jeck W.R."/>
            <person name="Johnson J."/>
            <person name="Jones C.D."/>
            <person name="Jordan W.C."/>
            <person name="Karpen G.H."/>
            <person name="Kataoka E."/>
            <person name="Keightley P.D."/>
            <person name="Kheradpour P."/>
            <person name="Kirkness E.F."/>
            <person name="Koerich L.B."/>
            <person name="Kristiansen K."/>
            <person name="Kudrna D."/>
            <person name="Kulathinal R.J."/>
            <person name="Kumar S."/>
            <person name="Kwok R."/>
            <person name="Lander E."/>
            <person name="Langley C.H."/>
            <person name="Lapoint R."/>
            <person name="Lazzaro B.P."/>
            <person name="Lee S.J."/>
            <person name="Levesque L."/>
            <person name="Li R."/>
            <person name="Lin C.F."/>
            <person name="Lin M.F."/>
            <person name="Lindblad-Toh K."/>
            <person name="Llopart A."/>
            <person name="Long M."/>
            <person name="Low L."/>
            <person name="Lozovsky E."/>
            <person name="Lu J."/>
            <person name="Luo M."/>
            <person name="Machado C.A."/>
            <person name="Makalowski W."/>
            <person name="Marzo M."/>
            <person name="Matsuda M."/>
            <person name="Matzkin L."/>
            <person name="McAllister B."/>
            <person name="McBride C.S."/>
            <person name="McKernan B."/>
            <person name="McKernan K."/>
            <person name="Mendez-Lago M."/>
            <person name="Minx P."/>
            <person name="Mollenhauer M.U."/>
            <person name="Montooth K."/>
            <person name="Mount S.M."/>
            <person name="Mu X."/>
            <person name="Myers E."/>
            <person name="Negre B."/>
            <person name="Newfeld S."/>
            <person name="Nielsen R."/>
            <person name="Noor M.A."/>
            <person name="O'Grady P."/>
            <person name="Pachter L."/>
            <person name="Papaceit M."/>
            <person name="Parisi M.J."/>
            <person name="Parisi M."/>
            <person name="Parts L."/>
            <person name="Pedersen J.S."/>
            <person name="Pesole G."/>
            <person name="Phillippy A.M."/>
            <person name="Ponting C.P."/>
            <person name="Pop M."/>
            <person name="Porcelli D."/>
            <person name="Powell J.R."/>
            <person name="Prohaska S."/>
            <person name="Pruitt K."/>
            <person name="Puig M."/>
            <person name="Quesneville H."/>
            <person name="Ram K.R."/>
            <person name="Rand D."/>
            <person name="Rasmussen M.D."/>
            <person name="Reed L.K."/>
            <person name="Reenan R."/>
            <person name="Reily A."/>
            <person name="Remington K.A."/>
            <person name="Rieger T.T."/>
            <person name="Ritchie M.G."/>
            <person name="Robin C."/>
            <person name="Rogers Y.H."/>
            <person name="Rohde C."/>
            <person name="Rozas J."/>
            <person name="Rubenfield M.J."/>
            <person name="Ruiz A."/>
            <person name="Russo S."/>
            <person name="Salzberg S.L."/>
            <person name="Sanchez-Gracia A."/>
            <person name="Saranga D.J."/>
            <person name="Sato H."/>
            <person name="Schaeffer S.W."/>
            <person name="Schatz M.C."/>
            <person name="Schlenke T."/>
            <person name="Schwartz R."/>
            <person name="Segarra C."/>
            <person name="Singh R.S."/>
            <person name="Sirot L."/>
            <person name="Sirota M."/>
            <person name="Sisneros N.B."/>
            <person name="Smith C.D."/>
            <person name="Smith T.F."/>
            <person name="Spieth J."/>
            <person name="Stage D.E."/>
            <person name="Stark A."/>
            <person name="Stephan W."/>
            <person name="Strausberg R.L."/>
            <person name="Strempel S."/>
            <person name="Sturgill D."/>
            <person name="Sutton G."/>
            <person name="Sutton G.G."/>
            <person name="Tao W."/>
            <person name="Teichmann S."/>
            <person name="Tobari Y.N."/>
            <person name="Tomimura Y."/>
            <person name="Tsolas J.M."/>
            <person name="Valente V.L."/>
            <person name="Venter E."/>
            <person name="Venter J.C."/>
            <person name="Vicario S."/>
            <person name="Vieira F.G."/>
            <person name="Vilella A.J."/>
            <person name="Villasante A."/>
            <person name="Walenz B."/>
            <person name="Wang J."/>
            <person name="Wasserman M."/>
            <person name="Watts T."/>
            <person name="Wilson D."/>
            <person name="Wilson R.K."/>
            <person name="Wing R.A."/>
            <person name="Wolfner M.F."/>
            <person name="Wong A."/>
            <person name="Wong G.K."/>
            <person name="Wu C.I."/>
            <person name="Wu G."/>
            <person name="Yamamoto D."/>
            <person name="Yang H.P."/>
            <person name="Yang S.P."/>
            <person name="Yorke J.A."/>
            <person name="Yoshida K."/>
            <person name="Zdobnov E."/>
            <person name="Zhang P."/>
            <person name="Zhang Y."/>
            <person name="Zimin A.V."/>
            <person name="Baldwin J."/>
            <person name="Abdouelleil A."/>
            <person name="Abdulkadir J."/>
            <person name="Abebe A."/>
            <person name="Abera B."/>
            <person name="Abreu J."/>
            <person name="Acer S.C."/>
            <person name="Aftuck L."/>
            <person name="Alexander A."/>
            <person name="An P."/>
            <person name="Anderson E."/>
            <person name="Anderson S."/>
            <person name="Arachi H."/>
            <person name="Azer M."/>
            <person name="Bachantsang P."/>
            <person name="Barry A."/>
            <person name="Bayul T."/>
            <person name="Berlin A."/>
            <person name="Bessette D."/>
            <person name="Bloom T."/>
            <person name="Blye J."/>
            <person name="Boguslavskiy L."/>
            <person name="Bonnet C."/>
            <person name="Boukhgalter B."/>
            <person name="Bourzgui I."/>
            <person name="Brown A."/>
            <person name="Cahill P."/>
            <person name="Channer S."/>
            <person name="Cheshatsang Y."/>
            <person name="Chuda L."/>
            <person name="Citroen M."/>
            <person name="Collymore A."/>
            <person name="Cooke P."/>
            <person name="Costello M."/>
            <person name="D'Aco K."/>
            <person name="Daza R."/>
            <person name="De Haan G."/>
            <person name="DeGray S."/>
            <person name="DeMaso C."/>
            <person name="Dhargay N."/>
            <person name="Dooley K."/>
            <person name="Dooley E."/>
            <person name="Doricent M."/>
            <person name="Dorje P."/>
            <person name="Dorjee K."/>
            <person name="Dupes A."/>
            <person name="Elong R."/>
            <person name="Falk J."/>
            <person name="Farina A."/>
            <person name="Faro S."/>
            <person name="Ferguson D."/>
            <person name="Fisher S."/>
            <person name="Foley C.D."/>
            <person name="Franke A."/>
            <person name="Friedrich D."/>
            <person name="Gadbois L."/>
            <person name="Gearin G."/>
            <person name="Gearin C.R."/>
            <person name="Giannoukos G."/>
            <person name="Goode T."/>
            <person name="Graham J."/>
            <person name="Grandbois E."/>
            <person name="Grewal S."/>
            <person name="Gyaltsen K."/>
            <person name="Hafez N."/>
            <person name="Hagos B."/>
            <person name="Hall J."/>
            <person name="Henson C."/>
            <person name="Hollinger A."/>
            <person name="Honan T."/>
            <person name="Huard M.D."/>
            <person name="Hughes L."/>
            <person name="Hurhula B."/>
            <person name="Husby M.E."/>
            <person name="Kamat A."/>
            <person name="Kanga B."/>
            <person name="Kashin S."/>
            <person name="Khazanovich D."/>
            <person name="Kisner P."/>
            <person name="Lance K."/>
            <person name="Lara M."/>
            <person name="Lee W."/>
            <person name="Lennon N."/>
            <person name="Letendre F."/>
            <person name="LeVine R."/>
            <person name="Lipovsky A."/>
            <person name="Liu X."/>
            <person name="Liu J."/>
            <person name="Liu S."/>
            <person name="Lokyitsang T."/>
            <person name="Lokyitsang Y."/>
            <person name="Lubonja R."/>
            <person name="Lui A."/>
            <person name="MacDonald P."/>
            <person name="Magnisalis V."/>
            <person name="Maru K."/>
            <person name="Matthews C."/>
            <person name="McCusker W."/>
            <person name="McDonough S."/>
            <person name="Mehta T."/>
            <person name="Meldrim J."/>
            <person name="Meneus L."/>
            <person name="Mihai O."/>
            <person name="Mihalev A."/>
            <person name="Mihova T."/>
            <person name="Mittelman R."/>
            <person name="Mlenga V."/>
            <person name="Montmayeur A."/>
            <person name="Mulrain L."/>
            <person name="Navidi A."/>
            <person name="Naylor J."/>
            <person name="Negash T."/>
            <person name="Nguyen T."/>
            <person name="Nguyen N."/>
            <person name="Nicol R."/>
            <person name="Norbu C."/>
            <person name="Norbu N."/>
            <person name="Novod N."/>
            <person name="O'Neill B."/>
            <person name="Osman S."/>
            <person name="Markiewicz E."/>
            <person name="Oyono O.L."/>
            <person name="Patti C."/>
            <person name="Phunkhang P."/>
            <person name="Pierre F."/>
            <person name="Priest M."/>
            <person name="Raghuraman S."/>
            <person name="Rege F."/>
            <person name="Reyes R."/>
            <person name="Rise C."/>
            <person name="Rogov P."/>
            <person name="Ross K."/>
            <person name="Ryan E."/>
            <person name="Settipalli S."/>
            <person name="Shea T."/>
            <person name="Sherpa N."/>
            <person name="Shi L."/>
            <person name="Shih D."/>
            <person name="Sparrow T."/>
            <person name="Spaulding J."/>
            <person name="Stalker J."/>
            <person name="Stange-Thomann N."/>
            <person name="Stavropoulos S."/>
            <person name="Stone C."/>
            <person name="Strader C."/>
            <person name="Tesfaye S."/>
            <person name="Thomson T."/>
            <person name="Thoulutsang Y."/>
            <person name="Thoulutsang D."/>
            <person name="Topham K."/>
            <person name="Topping I."/>
            <person name="Tsamla T."/>
            <person name="Vassiliev H."/>
            <person name="Vo A."/>
            <person name="Wangchuk T."/>
            <person name="Wangdi T."/>
            <person name="Weiand M."/>
            <person name="Wilkinson J."/>
            <person name="Wilson A."/>
            <person name="Yadav S."/>
            <person name="Young G."/>
            <person name="Yu Q."/>
            <person name="Zembek L."/>
            <person name="Zhong D."/>
            <person name="Zimmer A."/>
            <person name="Zwirko Z."/>
            <person name="Jaffe D.B."/>
            <person name="Alvarez P."/>
            <person name="Brockman W."/>
            <person name="Butler J."/>
            <person name="Chin C."/>
            <person name="Gnerre S."/>
            <person name="Grabherr M."/>
            <person name="Kleber M."/>
            <person name="Mauceli E."/>
            <person name="MacCallum I."/>
        </authorList>
    </citation>
    <scope>NUCLEOTIDE SEQUENCE [LARGE SCALE GENOMIC DNA]</scope>
    <source>
        <strain evidence="16">Tai18E2 / Tucson 14021-0261.01</strain>
    </source>
</reference>
<dbReference type="InterPro" id="IPR009003">
    <property type="entry name" value="Peptidase_S1_PA"/>
</dbReference>
<sequence>MQPIKMLKAVVLLSVLACALAGTIPDGLLPQLDGRIVGGYETSIDAHPYQVSLQRAGSHFCGGSIYSHDIVITAAHCLQSIEAKDLKIRVGSTYWRSGGSVHSVRSFRNHEGYNARTMVNDIAIIRIESDLSFRSSIREIRIADSNPREGATAVVSGWGTTESGGSTIPDHLLAVNLEIVDVSRCRSDEFGYGKKIKDTMLCAYAPHKDACQGDSGGPLVSGDRLVGVVSWGYGCGDVRYPGVYADVAHFHEWIERTAEEV</sequence>
<dbReference type="Pfam" id="PF00089">
    <property type="entry name" value="Trypsin"/>
    <property type="match status" value="1"/>
</dbReference>
<dbReference type="GO" id="GO:0005576">
    <property type="term" value="C:extracellular region"/>
    <property type="evidence" value="ECO:0007669"/>
    <property type="project" value="UniProtKB-SubCell"/>
</dbReference>
<keyword evidence="9" id="KW-1015">Disulfide bond</keyword>
<evidence type="ECO:0000256" key="3">
    <source>
        <dbReference type="ARBA" id="ARBA00022525"/>
    </source>
</evidence>
<dbReference type="FunFam" id="2.40.10.10:FF:000077">
    <property type="entry name" value="Predicted protein"/>
    <property type="match status" value="1"/>
</dbReference>
<dbReference type="SMART" id="SM00020">
    <property type="entry name" value="Tryp_SPc"/>
    <property type="match status" value="1"/>
</dbReference>
<dbReference type="PRINTS" id="PR00722">
    <property type="entry name" value="CHYMOTRYPSIN"/>
</dbReference>
<comment type="subcellular location">
    <subcellularLocation>
        <location evidence="1">Secreted</location>
        <location evidence="1">Extracellular space</location>
    </subcellularLocation>
</comment>
<dbReference type="InterPro" id="IPR033116">
    <property type="entry name" value="TRYPSIN_SER"/>
</dbReference>
<evidence type="ECO:0000256" key="12">
    <source>
        <dbReference type="RuleBase" id="RU363034"/>
    </source>
</evidence>
<keyword evidence="5 13" id="KW-0732">Signal</keyword>
<dbReference type="InterPro" id="IPR001314">
    <property type="entry name" value="Peptidase_S1A"/>
</dbReference>
<evidence type="ECO:0000256" key="1">
    <source>
        <dbReference type="ARBA" id="ARBA00004239"/>
    </source>
</evidence>
<dbReference type="Proteomes" id="UP000002282">
    <property type="component" value="Chromosome 2R"/>
</dbReference>
<keyword evidence="16" id="KW-1185">Reference proteome</keyword>
<reference evidence="15 16" key="2">
    <citation type="journal article" date="2007" name="PLoS Biol.">
        <title>Principles of genome evolution in the Drosophila melanogaster species group.</title>
        <authorList>
            <person name="Ranz J.M."/>
            <person name="Maurin D."/>
            <person name="Chan Y.S."/>
            <person name="von Grotthuss M."/>
            <person name="Hillier L.W."/>
            <person name="Roote J."/>
            <person name="Ashburner M."/>
            <person name="Bergman C.M."/>
        </authorList>
    </citation>
    <scope>NUCLEOTIDE SEQUENCE [LARGE SCALE GENOMIC DNA]</scope>
    <source>
        <strain evidence="16">Tai18E2 / Tucson 14021-0261.01</strain>
    </source>
</reference>
<evidence type="ECO:0000313" key="16">
    <source>
        <dbReference type="Proteomes" id="UP000002282"/>
    </source>
</evidence>
<dbReference type="SUPFAM" id="SSF50494">
    <property type="entry name" value="Trypsin-like serine proteases"/>
    <property type="match status" value="1"/>
</dbReference>
<dbReference type="AlphaFoldDB" id="B4P6I8"/>
<evidence type="ECO:0000256" key="4">
    <source>
        <dbReference type="ARBA" id="ARBA00022670"/>
    </source>
</evidence>
<evidence type="ECO:0000259" key="14">
    <source>
        <dbReference type="PROSITE" id="PS50240"/>
    </source>
</evidence>
<keyword evidence="7 12" id="KW-0720">Serine protease</keyword>
<comment type="similarity">
    <text evidence="2">Belongs to the peptidase S1 family.</text>
</comment>
<dbReference type="KEGG" id="dya:Dyak_GE13534"/>
<evidence type="ECO:0000256" key="5">
    <source>
        <dbReference type="ARBA" id="ARBA00022729"/>
    </source>
</evidence>
<dbReference type="MEROPS" id="S01.A82"/>
<keyword evidence="4 12" id="KW-0645">Protease</keyword>
<dbReference type="Gene3D" id="2.40.10.10">
    <property type="entry name" value="Trypsin-like serine proteases"/>
    <property type="match status" value="1"/>
</dbReference>
<protein>
    <recommendedName>
        <fullName evidence="11">trypsin</fullName>
        <ecNumber evidence="11">3.4.21.4</ecNumber>
    </recommendedName>
</protein>
<dbReference type="InterPro" id="IPR043504">
    <property type="entry name" value="Peptidase_S1_PA_chymotrypsin"/>
</dbReference>
<evidence type="ECO:0000256" key="2">
    <source>
        <dbReference type="ARBA" id="ARBA00007664"/>
    </source>
</evidence>
<evidence type="ECO:0000256" key="10">
    <source>
        <dbReference type="ARBA" id="ARBA00036320"/>
    </source>
</evidence>
<comment type="catalytic activity">
    <reaction evidence="10">
        <text>Preferential cleavage: Arg-|-Xaa, Lys-|-Xaa.</text>
        <dbReference type="EC" id="3.4.21.4"/>
    </reaction>
</comment>
<dbReference type="GO" id="GO:0004252">
    <property type="term" value="F:serine-type endopeptidase activity"/>
    <property type="evidence" value="ECO:0007669"/>
    <property type="project" value="UniProtKB-EC"/>
</dbReference>
<gene>
    <name evidence="15" type="primary">Dyak\epsilonTry</name>
    <name evidence="15" type="synonym">Dyak\GE13534</name>
    <name evidence="15" type="synonym">dyak_GLEANR_13735</name>
    <name evidence="15" type="synonym">epsilonTry</name>
    <name evidence="15" type="synonym">GE13534</name>
    <name evidence="15" type="ORF">Dyak_GE13534</name>
</gene>
<evidence type="ECO:0000256" key="13">
    <source>
        <dbReference type="SAM" id="SignalP"/>
    </source>
</evidence>
<dbReference type="InterPro" id="IPR018114">
    <property type="entry name" value="TRYPSIN_HIS"/>
</dbReference>
<proteinExistence type="inferred from homology"/>
<dbReference type="InterPro" id="IPR050430">
    <property type="entry name" value="Peptidase_S1"/>
</dbReference>
<evidence type="ECO:0000256" key="9">
    <source>
        <dbReference type="ARBA" id="ARBA00023157"/>
    </source>
</evidence>
<dbReference type="PROSITE" id="PS00134">
    <property type="entry name" value="TRYPSIN_HIS"/>
    <property type="match status" value="1"/>
</dbReference>
<evidence type="ECO:0000256" key="7">
    <source>
        <dbReference type="ARBA" id="ARBA00022825"/>
    </source>
</evidence>
<keyword evidence="8" id="KW-0865">Zymogen</keyword>
<evidence type="ECO:0000313" key="15">
    <source>
        <dbReference type="EMBL" id="EDW90940.2"/>
    </source>
</evidence>
<dbReference type="InterPro" id="IPR001254">
    <property type="entry name" value="Trypsin_dom"/>
</dbReference>
<dbReference type="eggNOG" id="KOG3627">
    <property type="taxonomic scope" value="Eukaryota"/>
</dbReference>